<organism evidence="1 2">
    <name type="scientific">Aquimarina brevivitae</name>
    <dbReference type="NCBI Taxonomy" id="323412"/>
    <lineage>
        <taxon>Bacteria</taxon>
        <taxon>Pseudomonadati</taxon>
        <taxon>Bacteroidota</taxon>
        <taxon>Flavobacteriia</taxon>
        <taxon>Flavobacteriales</taxon>
        <taxon>Flavobacteriaceae</taxon>
        <taxon>Aquimarina</taxon>
    </lineage>
</organism>
<dbReference type="EMBL" id="SGXE01000002">
    <property type="protein sequence ID" value="RZS93956.1"/>
    <property type="molecule type" value="Genomic_DNA"/>
</dbReference>
<name>A0A4Q7P248_9FLAO</name>
<gene>
    <name evidence="1" type="ORF">EV197_2537</name>
</gene>
<sequence>MLLVACNNDTKSNKRKTIDSRTLHDRNIKASKVNSQTILEIDSLNKDSIQLINKLVKVFKFRANRDRKERERIYDSLLKNFQKDSFKITIKPDDSLLYAKVDSILMSKRLQEEYIE</sequence>
<dbReference type="Proteomes" id="UP000292262">
    <property type="component" value="Unassembled WGS sequence"/>
</dbReference>
<evidence type="ECO:0000313" key="2">
    <source>
        <dbReference type="Proteomes" id="UP000292262"/>
    </source>
</evidence>
<protein>
    <submittedName>
        <fullName evidence="1">Uncharacterized protein</fullName>
    </submittedName>
</protein>
<evidence type="ECO:0000313" key="1">
    <source>
        <dbReference type="EMBL" id="RZS93956.1"/>
    </source>
</evidence>
<proteinExistence type="predicted"/>
<keyword evidence="2" id="KW-1185">Reference proteome</keyword>
<comment type="caution">
    <text evidence="1">The sequence shown here is derived from an EMBL/GenBank/DDBJ whole genome shotgun (WGS) entry which is preliminary data.</text>
</comment>
<reference evidence="1 2" key="1">
    <citation type="submission" date="2019-02" db="EMBL/GenBank/DDBJ databases">
        <title>Genomic Encyclopedia of Type Strains, Phase IV (KMG-IV): sequencing the most valuable type-strain genomes for metagenomic binning, comparative biology and taxonomic classification.</title>
        <authorList>
            <person name="Goeker M."/>
        </authorList>
    </citation>
    <scope>NUCLEOTIDE SEQUENCE [LARGE SCALE GENOMIC DNA]</scope>
    <source>
        <strain evidence="1 2">DSM 17196</strain>
    </source>
</reference>
<accession>A0A4Q7P248</accession>
<dbReference type="AlphaFoldDB" id="A0A4Q7P248"/>